<dbReference type="PROSITE" id="PS51781">
    <property type="entry name" value="SH3B"/>
    <property type="match status" value="1"/>
</dbReference>
<accession>A0A0T5ZYD7</accession>
<evidence type="ECO:0000259" key="1">
    <source>
        <dbReference type="PROSITE" id="PS51781"/>
    </source>
</evidence>
<dbReference type="SMART" id="SM00287">
    <property type="entry name" value="SH3b"/>
    <property type="match status" value="1"/>
</dbReference>
<evidence type="ECO:0000313" key="2">
    <source>
        <dbReference type="EMBL" id="KRT67811.1"/>
    </source>
</evidence>
<dbReference type="Pfam" id="PF08308">
    <property type="entry name" value="PEGA"/>
    <property type="match status" value="2"/>
</dbReference>
<organism evidence="2 3">
    <name type="scientific">candidate division WWE3 bacterium CSP1-7</name>
    <dbReference type="NCBI Taxonomy" id="1576480"/>
    <lineage>
        <taxon>Bacteria</taxon>
        <taxon>Katanobacteria</taxon>
    </lineage>
</organism>
<dbReference type="Proteomes" id="UP000051297">
    <property type="component" value="Unassembled WGS sequence"/>
</dbReference>
<reference evidence="2 3" key="1">
    <citation type="submission" date="2015-05" db="EMBL/GenBank/DDBJ databases">
        <title>Critical biogeochemical functions in the subsurface are associated with bacteria from new phyla and little studied lineages.</title>
        <authorList>
            <person name="Hug L.A."/>
            <person name="Thomas B.C."/>
            <person name="Sharon I."/>
            <person name="Brown C.T."/>
            <person name="Sharma R."/>
            <person name="Hettich R.L."/>
            <person name="Wilkins M.J."/>
            <person name="Williams K.H."/>
            <person name="Singh A."/>
            <person name="Banfield J.F."/>
        </authorList>
    </citation>
    <scope>NUCLEOTIDE SEQUENCE [LARGE SCALE GENOMIC DNA]</scope>
    <source>
        <strain evidence="2">CSP1-7</strain>
    </source>
</reference>
<proteinExistence type="predicted"/>
<dbReference type="InterPro" id="IPR013229">
    <property type="entry name" value="PEGA"/>
</dbReference>
<sequence>MLRKLRGLIIFGIVAVLVFAVFLSGAVGKKAALSVSSDPAGQKVLLDNQEVGTTPYLSDQMEDGNPVLNFGNFTQKIRLTAGALTVVDWILGPSETFSAGQVAWFSESSTGSELVVITRPVAEVFLNGESLGDSPLSKPLSEGEYDLELKKEGYFSRKIKVAVKEGFRLNVSVNLAIDPFPADPKKLPSPNPNLTVLDLSSSSSLLAADPVSWVAGAVFWMARGDDPTTYNFFLTAEGKLYDSTGSEVSLSSLSQISEKRTLGYLGEVPGSLSSAASSSLASLSARLYPAAPKVLILDTGIGYLKVRSGPGKNYSQIGQANVGSKYTYLGEQSGWYKIDFQGKEGWVSTDYARKL</sequence>
<protein>
    <submittedName>
        <fullName evidence="2">SH3 domain-containing protein</fullName>
    </submittedName>
</protein>
<feature type="domain" description="SH3b" evidence="1">
    <location>
        <begin position="291"/>
        <end position="355"/>
    </location>
</feature>
<comment type="caution">
    <text evidence="2">The sequence shown here is derived from an EMBL/GenBank/DDBJ whole genome shotgun (WGS) entry which is preliminary data.</text>
</comment>
<dbReference type="InterPro" id="IPR003646">
    <property type="entry name" value="SH3-like_bac-type"/>
</dbReference>
<dbReference type="AlphaFoldDB" id="A0A0T5ZYD7"/>
<dbReference type="Pfam" id="PF08239">
    <property type="entry name" value="SH3_3"/>
    <property type="match status" value="1"/>
</dbReference>
<gene>
    <name evidence="2" type="ORF">XU08_C0001G0221</name>
</gene>
<dbReference type="STRING" id="1576480.XU08_C0001G0221"/>
<dbReference type="Gene3D" id="2.30.30.40">
    <property type="entry name" value="SH3 Domains"/>
    <property type="match status" value="1"/>
</dbReference>
<name>A0A0T5ZYD7_UNCKA</name>
<evidence type="ECO:0000313" key="3">
    <source>
        <dbReference type="Proteomes" id="UP000051297"/>
    </source>
</evidence>
<dbReference type="EMBL" id="LDXK01000001">
    <property type="protein sequence ID" value="KRT67811.1"/>
    <property type="molecule type" value="Genomic_DNA"/>
</dbReference>